<protein>
    <submittedName>
        <fullName evidence="1">Uncharacterized protein</fullName>
    </submittedName>
</protein>
<reference evidence="1 2" key="1">
    <citation type="journal article" date="2019" name="Int. J. Syst. Evol. Microbiol.">
        <title>The Global Catalogue of Microorganisms (GCM) 10K type strain sequencing project: providing services to taxonomists for standard genome sequencing and annotation.</title>
        <authorList>
            <consortium name="The Broad Institute Genomics Platform"/>
            <consortium name="The Broad Institute Genome Sequencing Center for Infectious Disease"/>
            <person name="Wu L."/>
            <person name="Ma J."/>
        </authorList>
    </citation>
    <scope>NUCLEOTIDE SEQUENCE [LARGE SCALE GENOMIC DNA]</scope>
    <source>
        <strain evidence="1 2">XZYJT29</strain>
    </source>
</reference>
<keyword evidence="2" id="KW-1185">Reference proteome</keyword>
<organism evidence="1 2">
    <name type="scientific">Halosimplex aquaticum</name>
    <dbReference type="NCBI Taxonomy" id="3026162"/>
    <lineage>
        <taxon>Archaea</taxon>
        <taxon>Methanobacteriati</taxon>
        <taxon>Methanobacteriota</taxon>
        <taxon>Stenosarchaea group</taxon>
        <taxon>Halobacteria</taxon>
        <taxon>Halobacteriales</taxon>
        <taxon>Haloarculaceae</taxon>
        <taxon>Halosimplex</taxon>
    </lineage>
</organism>
<sequence>MNAETCEADGCEGWPQYPDDDGHYYCRGCYDGDTEFRHVPDEPTGYRTDLIARYKA</sequence>
<dbReference type="RefSeq" id="WP_274326098.1">
    <property type="nucleotide sequence ID" value="NZ_CP118158.1"/>
</dbReference>
<name>A0ABD5XZH8_9EURY</name>
<dbReference type="EMBL" id="JBHTAS010000001">
    <property type="protein sequence ID" value="MFC7140543.1"/>
    <property type="molecule type" value="Genomic_DNA"/>
</dbReference>
<accession>A0ABD5XZH8</accession>
<dbReference type="AlphaFoldDB" id="A0ABD5XZH8"/>
<dbReference type="Proteomes" id="UP001596432">
    <property type="component" value="Unassembled WGS sequence"/>
</dbReference>
<dbReference type="GeneID" id="78820838"/>
<gene>
    <name evidence="1" type="ORF">ACFQMA_11990</name>
</gene>
<evidence type="ECO:0000313" key="2">
    <source>
        <dbReference type="Proteomes" id="UP001596432"/>
    </source>
</evidence>
<evidence type="ECO:0000313" key="1">
    <source>
        <dbReference type="EMBL" id="MFC7140543.1"/>
    </source>
</evidence>
<proteinExistence type="predicted"/>
<comment type="caution">
    <text evidence="1">The sequence shown here is derived from an EMBL/GenBank/DDBJ whole genome shotgun (WGS) entry which is preliminary data.</text>
</comment>